<dbReference type="VEuPathDB" id="FungiDB:LELG_04107"/>
<accession>A5E3C0</accession>
<feature type="region of interest" description="Disordered" evidence="1">
    <location>
        <begin position="83"/>
        <end position="154"/>
    </location>
</feature>
<dbReference type="AlphaFoldDB" id="A5E3C0"/>
<gene>
    <name evidence="2" type="ORF">LELG_04107</name>
</gene>
<reference evidence="2 3" key="1">
    <citation type="journal article" date="2009" name="Nature">
        <title>Evolution of pathogenicity and sexual reproduction in eight Candida genomes.</title>
        <authorList>
            <person name="Butler G."/>
            <person name="Rasmussen M.D."/>
            <person name="Lin M.F."/>
            <person name="Santos M.A."/>
            <person name="Sakthikumar S."/>
            <person name="Munro C.A."/>
            <person name="Rheinbay E."/>
            <person name="Grabherr M."/>
            <person name="Forche A."/>
            <person name="Reedy J.L."/>
            <person name="Agrafioti I."/>
            <person name="Arnaud M.B."/>
            <person name="Bates S."/>
            <person name="Brown A.J."/>
            <person name="Brunke S."/>
            <person name="Costanzo M.C."/>
            <person name="Fitzpatrick D.A."/>
            <person name="de Groot P.W."/>
            <person name="Harris D."/>
            <person name="Hoyer L.L."/>
            <person name="Hube B."/>
            <person name="Klis F.M."/>
            <person name="Kodira C."/>
            <person name="Lennard N."/>
            <person name="Logue M.E."/>
            <person name="Martin R."/>
            <person name="Neiman A.M."/>
            <person name="Nikolaou E."/>
            <person name="Quail M.A."/>
            <person name="Quinn J."/>
            <person name="Santos M.C."/>
            <person name="Schmitzberger F.F."/>
            <person name="Sherlock G."/>
            <person name="Shah P."/>
            <person name="Silverstein K.A."/>
            <person name="Skrzypek M.S."/>
            <person name="Soll D."/>
            <person name="Staggs R."/>
            <person name="Stansfield I."/>
            <person name="Stumpf M.P."/>
            <person name="Sudbery P.E."/>
            <person name="Srikantha T."/>
            <person name="Zeng Q."/>
            <person name="Berman J."/>
            <person name="Berriman M."/>
            <person name="Heitman J."/>
            <person name="Gow N.A."/>
            <person name="Lorenz M.C."/>
            <person name="Birren B.W."/>
            <person name="Kellis M."/>
            <person name="Cuomo C.A."/>
        </authorList>
    </citation>
    <scope>NUCLEOTIDE SEQUENCE [LARGE SCALE GENOMIC DNA]</scope>
    <source>
        <strain evidence="3">ATCC 11503 / BCRC 21390 / CBS 2605 / JCM 1781 / NBRC 1676 / NRRL YB-4239</strain>
    </source>
</reference>
<dbReference type="InterPro" id="IPR000396">
    <property type="entry name" value="Pdiesterase2"/>
</dbReference>
<dbReference type="GO" id="GO:0047555">
    <property type="term" value="F:3',5'-cyclic-GMP phosphodiesterase activity"/>
    <property type="evidence" value="ECO:0007669"/>
    <property type="project" value="TreeGrafter"/>
</dbReference>
<dbReference type="InParanoid" id="A5E3C0"/>
<dbReference type="PANTHER" id="PTHR28283:SF1">
    <property type="entry name" value="3',5'-CYCLIC-NUCLEOTIDE PHOSPHODIESTERASE 1"/>
    <property type="match status" value="1"/>
</dbReference>
<keyword evidence="3" id="KW-1185">Reference proteome</keyword>
<dbReference type="GO" id="GO:0004115">
    <property type="term" value="F:3',5'-cyclic-AMP phosphodiesterase activity"/>
    <property type="evidence" value="ECO:0007669"/>
    <property type="project" value="InterPro"/>
</dbReference>
<dbReference type="PANTHER" id="PTHR28283">
    <property type="entry name" value="3',5'-CYCLIC-NUCLEOTIDE PHOSPHODIESTERASE 1"/>
    <property type="match status" value="1"/>
</dbReference>
<organism evidence="2 3">
    <name type="scientific">Lodderomyces elongisporus (strain ATCC 11503 / CBS 2605 / JCM 1781 / NBRC 1676 / NRRL YB-4239)</name>
    <name type="common">Yeast</name>
    <name type="synonym">Saccharomyces elongisporus</name>
    <dbReference type="NCBI Taxonomy" id="379508"/>
    <lineage>
        <taxon>Eukaryota</taxon>
        <taxon>Fungi</taxon>
        <taxon>Dikarya</taxon>
        <taxon>Ascomycota</taxon>
        <taxon>Saccharomycotina</taxon>
        <taxon>Pichiomycetes</taxon>
        <taxon>Debaryomycetaceae</taxon>
        <taxon>Candida/Lodderomyces clade</taxon>
        <taxon>Lodderomyces</taxon>
    </lineage>
</organism>
<dbReference type="Pfam" id="PF02112">
    <property type="entry name" value="PDEase_II"/>
    <property type="match status" value="1"/>
</dbReference>
<dbReference type="PRINTS" id="PR00388">
    <property type="entry name" value="PDIESTERASE2"/>
</dbReference>
<dbReference type="GO" id="GO:0006198">
    <property type="term" value="P:cAMP catabolic process"/>
    <property type="evidence" value="ECO:0007669"/>
    <property type="project" value="InterPro"/>
</dbReference>
<dbReference type="STRING" id="379508.A5E3C0"/>
<dbReference type="HOGENOM" id="CLU_719747_0_0_1"/>
<proteinExistence type="predicted"/>
<dbReference type="eggNOG" id="ENOG502RFKK">
    <property type="taxonomic scope" value="Eukaryota"/>
</dbReference>
<protein>
    <submittedName>
        <fullName evidence="2">Uncharacterized protein</fullName>
    </submittedName>
</protein>
<dbReference type="GO" id="GO:1902660">
    <property type="term" value="P:negative regulation of glucose mediated signaling pathway"/>
    <property type="evidence" value="ECO:0007669"/>
    <property type="project" value="TreeGrafter"/>
</dbReference>
<dbReference type="OrthoDB" id="258495at2759"/>
<sequence>MPSFDILRLNQMKYKQSNNVGRFKVKMFPLSHGELNIITKKEKNGGKENELSLEITGNRRHSSITTIPPGVNDDEYIKTKLSSKLGGSSSTNTLSSLNMQPLESYPASPTNTTNPTKPPVSDSVLEPASMATTLQNTSSQPTNGSKSNSKFPLEDEVDDDAQSHYLSSAFLVTLTHTHTHAHAHTHTHTHTVPSTTNYLSPITPQEDSILIFGDFESDSVSHLNYNLTIWKEAAAPLIISGRLRAIVVECSNSFEIDENKLYGHLTPRHVVNELKVLERECRLLLAERSQGSPPSEVREPEIFVTENKKESDFEKSFKSTTRNLDQPLRGLNIIINHVKEPLLSNYRQIRDPRKQILLELNKLNEEEKLGVYFSVALSGTSIII</sequence>
<evidence type="ECO:0000313" key="3">
    <source>
        <dbReference type="Proteomes" id="UP000001996"/>
    </source>
</evidence>
<dbReference type="Proteomes" id="UP000001996">
    <property type="component" value="Unassembled WGS sequence"/>
</dbReference>
<evidence type="ECO:0000313" key="2">
    <source>
        <dbReference type="EMBL" id="EDK45928.1"/>
    </source>
</evidence>
<evidence type="ECO:0000256" key="1">
    <source>
        <dbReference type="SAM" id="MobiDB-lite"/>
    </source>
</evidence>
<feature type="compositionally biased region" description="Polar residues" evidence="1">
    <location>
        <begin position="130"/>
        <end position="150"/>
    </location>
</feature>
<dbReference type="EMBL" id="CH981528">
    <property type="protein sequence ID" value="EDK45928.1"/>
    <property type="molecule type" value="Genomic_DNA"/>
</dbReference>
<name>A5E3C0_LODEL</name>
<feature type="compositionally biased region" description="Low complexity" evidence="1">
    <location>
        <begin position="83"/>
        <end position="98"/>
    </location>
</feature>